<dbReference type="EMBL" id="FJ125163">
    <property type="protein sequence ID" value="AFG65944.1"/>
    <property type="molecule type" value="Genomic_DNA"/>
</dbReference>
<protein>
    <submittedName>
        <fullName evidence="3">Uncharacterized protein</fullName>
    </submittedName>
</protein>
<dbReference type="EMBL" id="FJ125161">
    <property type="protein sequence ID" value="AFG65934.1"/>
    <property type="molecule type" value="Genomic_DNA"/>
</dbReference>
<dbReference type="EMBL" id="FJ125162">
    <property type="protein sequence ID" value="AFG65946.1"/>
    <property type="molecule type" value="Genomic_DNA"/>
</dbReference>
<dbReference type="EMBL" id="FJ125169">
    <property type="protein sequence ID" value="AFG65933.1"/>
    <property type="molecule type" value="Genomic_DNA"/>
</dbReference>
<dbReference type="EMBL" id="FJ125159">
    <property type="protein sequence ID" value="AFG65942.1"/>
    <property type="molecule type" value="Genomic_DNA"/>
</dbReference>
<feature type="non-terminal residue" evidence="3">
    <location>
        <position position="1"/>
    </location>
</feature>
<evidence type="ECO:0000313" key="6">
    <source>
        <dbReference type="EMBL" id="AFG65938.1"/>
    </source>
</evidence>
<sequence>FPPERLVAAYDMQMSVMAYWRVVTLRMGDGIPLRLQFMCKKLVMTEFTSEFLTQVGGPKYGSMEEIME</sequence>
<dbReference type="EMBL" id="FJ125168">
    <property type="protein sequence ID" value="AFG65945.1"/>
    <property type="molecule type" value="Genomic_DNA"/>
</dbReference>
<dbReference type="EMBL" id="FJ125156">
    <property type="protein sequence ID" value="AFG65936.1"/>
    <property type="molecule type" value="Genomic_DNA"/>
</dbReference>
<evidence type="ECO:0000313" key="11">
    <source>
        <dbReference type="EMBL" id="AFG65943.1"/>
    </source>
</evidence>
<evidence type="ECO:0000313" key="15">
    <source>
        <dbReference type="EMBL" id="AFG65947.1"/>
    </source>
</evidence>
<dbReference type="EMBL" id="FJ125166">
    <property type="protein sequence ID" value="AFG65943.1"/>
    <property type="molecule type" value="Genomic_DNA"/>
</dbReference>
<evidence type="ECO:0000313" key="10">
    <source>
        <dbReference type="EMBL" id="AFG65942.1"/>
    </source>
</evidence>
<evidence type="ECO:0000313" key="14">
    <source>
        <dbReference type="EMBL" id="AFG65946.1"/>
    </source>
</evidence>
<evidence type="ECO:0000313" key="8">
    <source>
        <dbReference type="EMBL" id="AFG65940.1"/>
    </source>
</evidence>
<dbReference type="EMBL" id="FJ125160">
    <property type="protein sequence ID" value="AFG65941.1"/>
    <property type="molecule type" value="Genomic_DNA"/>
</dbReference>
<proteinExistence type="predicted"/>
<name>H9WV92_PINTA</name>
<dbReference type="EMBL" id="FJ125164">
    <property type="protein sequence ID" value="AFG65939.1"/>
    <property type="molecule type" value="Genomic_DNA"/>
</dbReference>
<evidence type="ECO:0000313" key="12">
    <source>
        <dbReference type="EMBL" id="AFG65944.1"/>
    </source>
</evidence>
<dbReference type="AlphaFoldDB" id="H9WV92"/>
<dbReference type="EMBL" id="FJ125157">
    <property type="protein sequence ID" value="AFG65940.1"/>
    <property type="molecule type" value="Genomic_DNA"/>
</dbReference>
<evidence type="ECO:0000313" key="2">
    <source>
        <dbReference type="EMBL" id="AFG65934.1"/>
    </source>
</evidence>
<evidence type="ECO:0000313" key="7">
    <source>
        <dbReference type="EMBL" id="AFG65939.1"/>
    </source>
</evidence>
<gene>
    <name evidence="3" type="ORF">CL1476Contig1_03</name>
</gene>
<reference evidence="3" key="1">
    <citation type="submission" date="2008-08" db="EMBL/GenBank/DDBJ databases">
        <title>Nucleotide Diversity and Divergence in the Loblolly Pine Gene Space.</title>
        <authorList>
            <person name="Neale D.B."/>
            <person name="Wegrzyn J.L."/>
            <person name="Lee J.M."/>
            <person name="Eckert A.J."/>
            <person name="Liechty J.D."/>
            <person name="Stevens K.A."/>
            <person name="Langley C.H."/>
        </authorList>
    </citation>
    <scope>NUCLEOTIDE SEQUENCE</scope>
    <source>
        <strain evidence="14">6327</strain>
        <strain evidence="7">6329</strain>
        <strain evidence="6">6331</strain>
        <strain evidence="15">6332</strain>
        <strain evidence="13">6333</strain>
        <strain evidence="5">6335</strain>
        <strain evidence="10">6336</strain>
        <strain evidence="12">6337</strain>
        <strain evidence="3">6338</strain>
        <strain evidence="2">6339</strain>
        <strain evidence="11">6340</strain>
        <strain evidence="9">6341</strain>
        <strain evidence="8">6342</strain>
        <strain evidence="4">6343</strain>
        <strain evidence="1">6344</strain>
        <tissue evidence="3">Megagametophyte</tissue>
    </source>
</reference>
<dbReference type="EMBL" id="FJ125167">
    <property type="protein sequence ID" value="AFG65935.1"/>
    <property type="molecule type" value="Genomic_DNA"/>
</dbReference>
<evidence type="ECO:0000313" key="13">
    <source>
        <dbReference type="EMBL" id="AFG65945.1"/>
    </source>
</evidence>
<evidence type="ECO:0000313" key="9">
    <source>
        <dbReference type="EMBL" id="AFG65941.1"/>
    </source>
</evidence>
<feature type="non-terminal residue" evidence="3">
    <location>
        <position position="68"/>
    </location>
</feature>
<evidence type="ECO:0000313" key="3">
    <source>
        <dbReference type="EMBL" id="AFG65935.1"/>
    </source>
</evidence>
<evidence type="ECO:0000313" key="5">
    <source>
        <dbReference type="EMBL" id="AFG65937.1"/>
    </source>
</evidence>
<dbReference type="EMBL" id="FJ125158">
    <property type="protein sequence ID" value="AFG65937.1"/>
    <property type="molecule type" value="Genomic_DNA"/>
</dbReference>
<accession>H9WV92</accession>
<dbReference type="EMBL" id="FJ125165">
    <property type="protein sequence ID" value="AFG65947.1"/>
    <property type="molecule type" value="Genomic_DNA"/>
</dbReference>
<organism evidence="3">
    <name type="scientific">Pinus taeda</name>
    <name type="common">Loblolly pine</name>
    <dbReference type="NCBI Taxonomy" id="3352"/>
    <lineage>
        <taxon>Eukaryota</taxon>
        <taxon>Viridiplantae</taxon>
        <taxon>Streptophyta</taxon>
        <taxon>Embryophyta</taxon>
        <taxon>Tracheophyta</taxon>
        <taxon>Spermatophyta</taxon>
        <taxon>Pinopsida</taxon>
        <taxon>Pinidae</taxon>
        <taxon>Conifers I</taxon>
        <taxon>Pinales</taxon>
        <taxon>Pinaceae</taxon>
        <taxon>Pinus</taxon>
        <taxon>Pinus subgen. Pinus</taxon>
    </lineage>
</organism>
<evidence type="ECO:0000313" key="1">
    <source>
        <dbReference type="EMBL" id="AFG65933.1"/>
    </source>
</evidence>
<evidence type="ECO:0000313" key="4">
    <source>
        <dbReference type="EMBL" id="AFG65936.1"/>
    </source>
</evidence>
<dbReference type="EMBL" id="FJ125170">
    <property type="protein sequence ID" value="AFG65938.1"/>
    <property type="molecule type" value="Genomic_DNA"/>
</dbReference>